<sequence>MFRGYVALLFLGGLAATIVGTILPEGGGMTVAIVGAAALGASLVLIGMVFLRDHERTTARADIDG</sequence>
<keyword evidence="1" id="KW-0472">Membrane</keyword>
<name>A0A0F0LJR3_9MICO</name>
<evidence type="ECO:0000313" key="2">
    <source>
        <dbReference type="EMBL" id="KJL33373.1"/>
    </source>
</evidence>
<proteinExistence type="predicted"/>
<comment type="caution">
    <text evidence="2">The sequence shown here is derived from an EMBL/GenBank/DDBJ whole genome shotgun (WGS) entry which is preliminary data.</text>
</comment>
<keyword evidence="1" id="KW-1133">Transmembrane helix</keyword>
<dbReference type="EMBL" id="JYIW01000011">
    <property type="protein sequence ID" value="KJL33373.1"/>
    <property type="molecule type" value="Genomic_DNA"/>
</dbReference>
<dbReference type="AlphaFoldDB" id="A0A0F0LJR3"/>
<accession>A0A0F0LJR3</accession>
<feature type="transmembrane region" description="Helical" evidence="1">
    <location>
        <begin position="30"/>
        <end position="51"/>
    </location>
</feature>
<protein>
    <submittedName>
        <fullName evidence="2">Uncharacterized protein</fullName>
    </submittedName>
</protein>
<reference evidence="2 3" key="1">
    <citation type="submission" date="2015-02" db="EMBL/GenBank/DDBJ databases">
        <title>Draft genome sequences of ten Microbacterium spp. with emphasis on heavy metal contaminated environments.</title>
        <authorList>
            <person name="Corretto E."/>
        </authorList>
    </citation>
    <scope>NUCLEOTIDE SEQUENCE [LARGE SCALE GENOMIC DNA]</scope>
    <source>
        <strain evidence="2 3">BEL4b</strain>
    </source>
</reference>
<dbReference type="PATRIC" id="fig|82380.11.peg.137"/>
<evidence type="ECO:0000313" key="3">
    <source>
        <dbReference type="Proteomes" id="UP000033640"/>
    </source>
</evidence>
<keyword evidence="1" id="KW-0812">Transmembrane</keyword>
<evidence type="ECO:0000256" key="1">
    <source>
        <dbReference type="SAM" id="Phobius"/>
    </source>
</evidence>
<dbReference type="RefSeq" id="WP_045277579.1">
    <property type="nucleotide sequence ID" value="NZ_JYIW01000011.1"/>
</dbReference>
<organism evidence="2 3">
    <name type="scientific">Microbacterium oxydans</name>
    <dbReference type="NCBI Taxonomy" id="82380"/>
    <lineage>
        <taxon>Bacteria</taxon>
        <taxon>Bacillati</taxon>
        <taxon>Actinomycetota</taxon>
        <taxon>Actinomycetes</taxon>
        <taxon>Micrococcales</taxon>
        <taxon>Microbacteriaceae</taxon>
        <taxon>Microbacterium</taxon>
    </lineage>
</organism>
<dbReference type="Proteomes" id="UP000033640">
    <property type="component" value="Unassembled WGS sequence"/>
</dbReference>
<gene>
    <name evidence="2" type="ORF">RS83_00134</name>
</gene>